<feature type="non-terminal residue" evidence="1">
    <location>
        <position position="1"/>
    </location>
</feature>
<reference evidence="1" key="1">
    <citation type="submission" date="2017-07" db="EMBL/GenBank/DDBJ databases">
        <title>Taro Niue Genome Assembly and Annotation.</title>
        <authorList>
            <person name="Atibalentja N."/>
            <person name="Keating K."/>
            <person name="Fields C.J."/>
        </authorList>
    </citation>
    <scope>NUCLEOTIDE SEQUENCE</scope>
    <source>
        <strain evidence="1">Niue_2</strain>
        <tissue evidence="1">Leaf</tissue>
    </source>
</reference>
<protein>
    <submittedName>
        <fullName evidence="1">Uncharacterized protein</fullName>
    </submittedName>
</protein>
<dbReference type="Proteomes" id="UP000652761">
    <property type="component" value="Unassembled WGS sequence"/>
</dbReference>
<dbReference type="AlphaFoldDB" id="A0A843U7W3"/>
<proteinExistence type="predicted"/>
<gene>
    <name evidence="1" type="ORF">Taro_010287</name>
</gene>
<accession>A0A843U7W3</accession>
<sequence>MTSPLDASKPDSSETCMISGYHSESTQPLSGETQQLSITFEAACDVDEVSSRPSLATLGLNRSPRALEVLKDRLAALRSEAIGTASQISIVRDQHTSLLSTQRKQSAHSDLLRMLALCLDRSVTEDTQHSVALAARLLSLEAEQSRIHAAIVALESEVDRLREFQGFSRKP</sequence>
<evidence type="ECO:0000313" key="2">
    <source>
        <dbReference type="Proteomes" id="UP000652761"/>
    </source>
</evidence>
<name>A0A843U7W3_COLES</name>
<dbReference type="EMBL" id="NMUH01000370">
    <property type="protein sequence ID" value="MQL77874.1"/>
    <property type="molecule type" value="Genomic_DNA"/>
</dbReference>
<keyword evidence="2" id="KW-1185">Reference proteome</keyword>
<organism evidence="1 2">
    <name type="scientific">Colocasia esculenta</name>
    <name type="common">Wild taro</name>
    <name type="synonym">Arum esculentum</name>
    <dbReference type="NCBI Taxonomy" id="4460"/>
    <lineage>
        <taxon>Eukaryota</taxon>
        <taxon>Viridiplantae</taxon>
        <taxon>Streptophyta</taxon>
        <taxon>Embryophyta</taxon>
        <taxon>Tracheophyta</taxon>
        <taxon>Spermatophyta</taxon>
        <taxon>Magnoliopsida</taxon>
        <taxon>Liliopsida</taxon>
        <taxon>Araceae</taxon>
        <taxon>Aroideae</taxon>
        <taxon>Colocasieae</taxon>
        <taxon>Colocasia</taxon>
    </lineage>
</organism>
<comment type="caution">
    <text evidence="1">The sequence shown here is derived from an EMBL/GenBank/DDBJ whole genome shotgun (WGS) entry which is preliminary data.</text>
</comment>
<evidence type="ECO:0000313" key="1">
    <source>
        <dbReference type="EMBL" id="MQL77874.1"/>
    </source>
</evidence>